<keyword evidence="6" id="KW-0460">Magnesium</keyword>
<feature type="domain" description="TrmE-type G" evidence="8">
    <location>
        <begin position="217"/>
        <end position="373"/>
    </location>
</feature>
<evidence type="ECO:0000256" key="7">
    <source>
        <dbReference type="RuleBase" id="RU003313"/>
    </source>
</evidence>
<dbReference type="Pfam" id="PF12631">
    <property type="entry name" value="MnmE_helical"/>
    <property type="match status" value="1"/>
</dbReference>
<dbReference type="InterPro" id="IPR027266">
    <property type="entry name" value="TrmE/GcvT-like"/>
</dbReference>
<evidence type="ECO:0000313" key="9">
    <source>
        <dbReference type="EMBL" id="GHB93686.1"/>
    </source>
</evidence>
<name>A0A8J3DFS4_9BACT</name>
<dbReference type="EMBL" id="BMXG01000003">
    <property type="protein sequence ID" value="GHB93686.1"/>
    <property type="molecule type" value="Genomic_DNA"/>
</dbReference>
<dbReference type="SUPFAM" id="SSF116878">
    <property type="entry name" value="TrmE connector domain"/>
    <property type="match status" value="1"/>
</dbReference>
<feature type="binding site" evidence="6">
    <location>
        <position position="252"/>
    </location>
    <ligand>
        <name>Mg(2+)</name>
        <dbReference type="ChEBI" id="CHEBI:18420"/>
    </ligand>
</feature>
<dbReference type="NCBIfam" id="TIGR00450">
    <property type="entry name" value="mnmE_trmE_thdF"/>
    <property type="match status" value="1"/>
</dbReference>
<evidence type="ECO:0000259" key="8">
    <source>
        <dbReference type="PROSITE" id="PS51709"/>
    </source>
</evidence>
<dbReference type="Gene3D" id="1.20.120.430">
    <property type="entry name" value="tRNA modification GTPase MnmE domain 2"/>
    <property type="match status" value="1"/>
</dbReference>
<feature type="binding site" evidence="6">
    <location>
        <position position="23"/>
    </location>
    <ligand>
        <name>(6S)-5-formyl-5,6,7,8-tetrahydrofolate</name>
        <dbReference type="ChEBI" id="CHEBI:57457"/>
    </ligand>
</feature>
<evidence type="ECO:0000256" key="2">
    <source>
        <dbReference type="ARBA" id="ARBA00022694"/>
    </source>
</evidence>
<dbReference type="InterPro" id="IPR005225">
    <property type="entry name" value="Small_GTP-bd"/>
</dbReference>
<dbReference type="InterPro" id="IPR031168">
    <property type="entry name" value="G_TrmE"/>
</dbReference>
<dbReference type="GO" id="GO:0046872">
    <property type="term" value="F:metal ion binding"/>
    <property type="evidence" value="ECO:0007669"/>
    <property type="project" value="UniProtKB-KW"/>
</dbReference>
<reference evidence="9" key="2">
    <citation type="submission" date="2020-09" db="EMBL/GenBank/DDBJ databases">
        <authorList>
            <person name="Sun Q."/>
            <person name="Kim S."/>
        </authorList>
    </citation>
    <scope>NUCLEOTIDE SEQUENCE</scope>
    <source>
        <strain evidence="9">KCTC 12870</strain>
    </source>
</reference>
<dbReference type="GO" id="GO:0003924">
    <property type="term" value="F:GTPase activity"/>
    <property type="evidence" value="ECO:0007669"/>
    <property type="project" value="UniProtKB-UniRule"/>
</dbReference>
<feature type="binding site" evidence="6">
    <location>
        <position position="452"/>
    </location>
    <ligand>
        <name>(6S)-5-formyl-5,6,7,8-tetrahydrofolate</name>
        <dbReference type="ChEBI" id="CHEBI:57457"/>
    </ligand>
</feature>
<dbReference type="InterPro" id="IPR027417">
    <property type="entry name" value="P-loop_NTPase"/>
</dbReference>
<evidence type="ECO:0000256" key="3">
    <source>
        <dbReference type="ARBA" id="ARBA00022741"/>
    </source>
</evidence>
<dbReference type="NCBIfam" id="TIGR00231">
    <property type="entry name" value="small_GTP"/>
    <property type="match status" value="1"/>
</dbReference>
<evidence type="ECO:0000256" key="1">
    <source>
        <dbReference type="ARBA" id="ARBA00011043"/>
    </source>
</evidence>
<comment type="subcellular location">
    <subcellularLocation>
        <location evidence="6">Cytoplasm</location>
    </subcellularLocation>
</comment>
<sequence length="452" mass="48795">MPMGDTIVASATPYGESALAVVRISGPLCPQLAADCLGPELSANPRKACLVNYKSLTGNILDNCLAVYFPEKRSYTGEPCLELSLHGNPLIVQNVTEDLLARGCRMAEAGEFTRTAFLNGKLDLSQAEAVADLISARSDQALQVARRQLDGAIGRKMLELTDRLLSVIAAIEAYIDFPEEDLPPEDQAGPTSALAALSCELGELIETSHYKTLLHEGIRTVIMGEPNAGKSSLLNALMGEDRAIVSAEPGTTRDFLTERIMIGSYGLQLVDTAGLRETSADIERQGIAKTLQQVQDADFLLVVVDQSSPAPHFPDVVEKRLLEHRVLVVENKIDLPPHPAFIDVLPGHPRVRVSLTEGAGLSELRTRIQQTLESDRMAPGPDELMVSTRHANALRQARIAIDEARTGLRDDCPAELAAAGLRDALACFGEVIGKVDNEDMLDKLFAAFCIGK</sequence>
<dbReference type="PROSITE" id="PS51709">
    <property type="entry name" value="G_TRME"/>
    <property type="match status" value="1"/>
</dbReference>
<feature type="binding site" evidence="6">
    <location>
        <position position="121"/>
    </location>
    <ligand>
        <name>(6S)-5-formyl-5,6,7,8-tetrahydrofolate</name>
        <dbReference type="ChEBI" id="CHEBI:57457"/>
    </ligand>
</feature>
<dbReference type="InterPro" id="IPR006073">
    <property type="entry name" value="GTP-bd"/>
</dbReference>
<keyword evidence="6" id="KW-0479">Metal-binding</keyword>
<dbReference type="GO" id="GO:0002098">
    <property type="term" value="P:tRNA wobble uridine modification"/>
    <property type="evidence" value="ECO:0007669"/>
    <property type="project" value="TreeGrafter"/>
</dbReference>
<feature type="binding site" evidence="6">
    <location>
        <begin position="227"/>
        <end position="232"/>
    </location>
    <ligand>
        <name>GTP</name>
        <dbReference type="ChEBI" id="CHEBI:37565"/>
    </ligand>
</feature>
<dbReference type="InterPro" id="IPR004520">
    <property type="entry name" value="GTPase_MnmE"/>
</dbReference>
<keyword evidence="4 6" id="KW-0630">Potassium</keyword>
<dbReference type="NCBIfam" id="NF003661">
    <property type="entry name" value="PRK05291.1-3"/>
    <property type="match status" value="1"/>
</dbReference>
<evidence type="ECO:0000256" key="4">
    <source>
        <dbReference type="ARBA" id="ARBA00022958"/>
    </source>
</evidence>
<evidence type="ECO:0000256" key="6">
    <source>
        <dbReference type="HAMAP-Rule" id="MF_00379"/>
    </source>
</evidence>
<comment type="caution">
    <text evidence="9">The sequence shown here is derived from an EMBL/GenBank/DDBJ whole genome shotgun (WGS) entry which is preliminary data.</text>
</comment>
<keyword evidence="6" id="KW-0378">Hydrolase</keyword>
<dbReference type="EC" id="3.6.-.-" evidence="6"/>
<dbReference type="RefSeq" id="WP_189511813.1">
    <property type="nucleotide sequence ID" value="NZ_BMXG01000003.1"/>
</dbReference>
<comment type="caution">
    <text evidence="6">Lacks conserved residue(s) required for the propagation of feature annotation.</text>
</comment>
<dbReference type="Gene3D" id="3.40.50.300">
    <property type="entry name" value="P-loop containing nucleotide triphosphate hydrolases"/>
    <property type="match status" value="1"/>
</dbReference>
<evidence type="ECO:0000256" key="5">
    <source>
        <dbReference type="ARBA" id="ARBA00023134"/>
    </source>
</evidence>
<feature type="binding site" evidence="6">
    <location>
        <begin position="271"/>
        <end position="274"/>
    </location>
    <ligand>
        <name>GTP</name>
        <dbReference type="ChEBI" id="CHEBI:37565"/>
    </ligand>
</feature>
<dbReference type="CDD" id="cd14858">
    <property type="entry name" value="TrmE_N"/>
    <property type="match status" value="1"/>
</dbReference>
<dbReference type="Pfam" id="PF10396">
    <property type="entry name" value="TrmE_N"/>
    <property type="match status" value="1"/>
</dbReference>
<dbReference type="Pfam" id="PF01926">
    <property type="entry name" value="MMR_HSR1"/>
    <property type="match status" value="1"/>
</dbReference>
<keyword evidence="3 6" id="KW-0547">Nucleotide-binding</keyword>
<comment type="cofactor">
    <cofactor evidence="6">
        <name>K(+)</name>
        <dbReference type="ChEBI" id="CHEBI:29103"/>
    </cofactor>
    <text evidence="6">Binds 1 potassium ion per subunit.</text>
</comment>
<comment type="function">
    <text evidence="6">Exhibits a very high intrinsic GTPase hydrolysis rate. Involved in the addition of a carboxymethylaminomethyl (cmnm) group at the wobble position (U34) of certain tRNAs, forming tRNA-cmnm(5)s(2)U34.</text>
</comment>
<accession>A0A8J3DFS4</accession>
<dbReference type="HAMAP" id="MF_00379">
    <property type="entry name" value="GTPase_MnmE"/>
    <property type="match status" value="1"/>
</dbReference>
<dbReference type="PANTHER" id="PTHR42714:SF2">
    <property type="entry name" value="TRNA MODIFICATION GTPASE GTPBP3, MITOCHONDRIAL"/>
    <property type="match status" value="1"/>
</dbReference>
<dbReference type="GO" id="GO:0005829">
    <property type="term" value="C:cytosol"/>
    <property type="evidence" value="ECO:0007669"/>
    <property type="project" value="TreeGrafter"/>
</dbReference>
<feature type="binding site" evidence="6">
    <location>
        <begin position="246"/>
        <end position="252"/>
    </location>
    <ligand>
        <name>GTP</name>
        <dbReference type="ChEBI" id="CHEBI:37565"/>
    </ligand>
</feature>
<keyword evidence="6" id="KW-0963">Cytoplasm</keyword>
<proteinExistence type="inferred from homology"/>
<feature type="binding site" evidence="6">
    <location>
        <position position="82"/>
    </location>
    <ligand>
        <name>(6S)-5-formyl-5,6,7,8-tetrahydrofolate</name>
        <dbReference type="ChEBI" id="CHEBI:57457"/>
    </ligand>
</feature>
<dbReference type="GO" id="GO:0030488">
    <property type="term" value="P:tRNA methylation"/>
    <property type="evidence" value="ECO:0007669"/>
    <property type="project" value="TreeGrafter"/>
</dbReference>
<gene>
    <name evidence="6 9" type="primary">mnmE</name>
    <name evidence="6" type="synonym">trmE</name>
    <name evidence="9" type="ORF">GCM10007047_06480</name>
</gene>
<dbReference type="InterPro" id="IPR025867">
    <property type="entry name" value="MnmE_helical"/>
</dbReference>
<organism evidence="9 10">
    <name type="scientific">Cerasicoccus arenae</name>
    <dbReference type="NCBI Taxonomy" id="424488"/>
    <lineage>
        <taxon>Bacteria</taxon>
        <taxon>Pseudomonadati</taxon>
        <taxon>Verrucomicrobiota</taxon>
        <taxon>Opitutia</taxon>
        <taxon>Puniceicoccales</taxon>
        <taxon>Cerasicoccaceae</taxon>
        <taxon>Cerasicoccus</taxon>
    </lineage>
</organism>
<keyword evidence="10" id="KW-1185">Reference proteome</keyword>
<keyword evidence="5 6" id="KW-0342">GTP-binding</keyword>
<feature type="binding site" evidence="6">
    <location>
        <position position="231"/>
    </location>
    <ligand>
        <name>Mg(2+)</name>
        <dbReference type="ChEBI" id="CHEBI:18420"/>
    </ligand>
</feature>
<reference evidence="9" key="1">
    <citation type="journal article" date="2014" name="Int. J. Syst. Evol. Microbiol.">
        <title>Complete genome sequence of Corynebacterium casei LMG S-19264T (=DSM 44701T), isolated from a smear-ripened cheese.</title>
        <authorList>
            <consortium name="US DOE Joint Genome Institute (JGI-PGF)"/>
            <person name="Walter F."/>
            <person name="Albersmeier A."/>
            <person name="Kalinowski J."/>
            <person name="Ruckert C."/>
        </authorList>
    </citation>
    <scope>NUCLEOTIDE SEQUENCE</scope>
    <source>
        <strain evidence="9">KCTC 12870</strain>
    </source>
</reference>
<dbReference type="Gene3D" id="3.30.1360.120">
    <property type="entry name" value="Probable tRNA modification gtpase trme, domain 1"/>
    <property type="match status" value="1"/>
</dbReference>
<evidence type="ECO:0000313" key="10">
    <source>
        <dbReference type="Proteomes" id="UP000642829"/>
    </source>
</evidence>
<protein>
    <recommendedName>
        <fullName evidence="6">tRNA modification GTPase MnmE</fullName>
        <ecNumber evidence="6">3.6.-.-</ecNumber>
    </recommendedName>
</protein>
<dbReference type="CDD" id="cd04164">
    <property type="entry name" value="trmE"/>
    <property type="match status" value="1"/>
</dbReference>
<dbReference type="AlphaFoldDB" id="A0A8J3DFS4"/>
<dbReference type="Proteomes" id="UP000642829">
    <property type="component" value="Unassembled WGS sequence"/>
</dbReference>
<dbReference type="InterPro" id="IPR027368">
    <property type="entry name" value="MnmE_dom2"/>
</dbReference>
<keyword evidence="2 6" id="KW-0819">tRNA processing</keyword>
<comment type="subunit">
    <text evidence="6">Homodimer. Heterotetramer of two MnmE and two MnmG subunits.</text>
</comment>
<dbReference type="InterPro" id="IPR018948">
    <property type="entry name" value="GTP-bd_TrmE_N"/>
</dbReference>
<comment type="similarity">
    <text evidence="1 6 7">Belongs to the TRAFAC class TrmE-Era-EngA-EngB-Septin-like GTPase superfamily. TrmE GTPase family.</text>
</comment>
<dbReference type="SUPFAM" id="SSF52540">
    <property type="entry name" value="P-loop containing nucleoside triphosphate hydrolases"/>
    <property type="match status" value="1"/>
</dbReference>
<dbReference type="PANTHER" id="PTHR42714">
    <property type="entry name" value="TRNA MODIFICATION GTPASE GTPBP3"/>
    <property type="match status" value="1"/>
</dbReference>
<dbReference type="GO" id="GO:0005525">
    <property type="term" value="F:GTP binding"/>
    <property type="evidence" value="ECO:0007669"/>
    <property type="project" value="UniProtKB-UniRule"/>
</dbReference>